<dbReference type="InterPro" id="IPR000772">
    <property type="entry name" value="Ricin_B_lectin"/>
</dbReference>
<proteinExistence type="predicted"/>
<dbReference type="Pfam" id="PF00652">
    <property type="entry name" value="Ricin_B_lectin"/>
    <property type="match status" value="1"/>
</dbReference>
<dbReference type="SUPFAM" id="SSF50370">
    <property type="entry name" value="Ricin B-like lectins"/>
    <property type="match status" value="1"/>
</dbReference>
<feature type="compositionally biased region" description="Basic residues" evidence="1">
    <location>
        <begin position="75"/>
        <end position="84"/>
    </location>
</feature>
<keyword evidence="4" id="KW-1185">Reference proteome</keyword>
<dbReference type="RefSeq" id="WP_203679060.1">
    <property type="nucleotide sequence ID" value="NZ_BOMW01000021.1"/>
</dbReference>
<sequence>MRSARPDKRPVLRPTGQTLESARPLPTHESGHRCRSPAGSPGTASRTATPSPEFDRPPGLSSARRETRGGAWTRPPRHPHARRSSSREDHHHRTLGSNNQLTAYGTKCLDELGTTAGARVRIWACTGGADRQWRVNPDGTITGVRSGLCLDVTGAATTTGTAAELWTCNGGSHQQWTRS</sequence>
<evidence type="ECO:0000313" key="3">
    <source>
        <dbReference type="EMBL" id="GIF04820.1"/>
    </source>
</evidence>
<evidence type="ECO:0000259" key="2">
    <source>
        <dbReference type="SMART" id="SM00458"/>
    </source>
</evidence>
<reference evidence="3" key="1">
    <citation type="submission" date="2021-01" db="EMBL/GenBank/DDBJ databases">
        <title>Whole genome shotgun sequence of Actinoplanes siamensis NBRC 109076.</title>
        <authorList>
            <person name="Komaki H."/>
            <person name="Tamura T."/>
        </authorList>
    </citation>
    <scope>NUCLEOTIDE SEQUENCE</scope>
    <source>
        <strain evidence="3">NBRC 109076</strain>
    </source>
</reference>
<dbReference type="SMART" id="SM00458">
    <property type="entry name" value="RICIN"/>
    <property type="match status" value="1"/>
</dbReference>
<dbReference type="AlphaFoldDB" id="A0A919N5L4"/>
<feature type="region of interest" description="Disordered" evidence="1">
    <location>
        <begin position="1"/>
        <end position="98"/>
    </location>
</feature>
<name>A0A919N5L4_9ACTN</name>
<dbReference type="InterPro" id="IPR035992">
    <property type="entry name" value="Ricin_B-like_lectins"/>
</dbReference>
<accession>A0A919N5L4</accession>
<comment type="caution">
    <text evidence="3">The sequence shown here is derived from an EMBL/GenBank/DDBJ whole genome shotgun (WGS) entry which is preliminary data.</text>
</comment>
<evidence type="ECO:0000256" key="1">
    <source>
        <dbReference type="SAM" id="MobiDB-lite"/>
    </source>
</evidence>
<dbReference type="Proteomes" id="UP000629619">
    <property type="component" value="Unassembled WGS sequence"/>
</dbReference>
<feature type="compositionally biased region" description="Basic and acidic residues" evidence="1">
    <location>
        <begin position="1"/>
        <end position="10"/>
    </location>
</feature>
<evidence type="ECO:0000313" key="4">
    <source>
        <dbReference type="Proteomes" id="UP000629619"/>
    </source>
</evidence>
<gene>
    <name evidence="3" type="ORF">Asi03nite_23580</name>
</gene>
<dbReference type="EMBL" id="BOMW01000021">
    <property type="protein sequence ID" value="GIF04820.1"/>
    <property type="molecule type" value="Genomic_DNA"/>
</dbReference>
<protein>
    <recommendedName>
        <fullName evidence="2">Ricin B lectin domain-containing protein</fullName>
    </recommendedName>
</protein>
<feature type="domain" description="Ricin B lectin" evidence="2">
    <location>
        <begin position="56"/>
        <end position="179"/>
    </location>
</feature>
<dbReference type="Gene3D" id="2.80.10.50">
    <property type="match status" value="1"/>
</dbReference>
<organism evidence="3 4">
    <name type="scientific">Actinoplanes siamensis</name>
    <dbReference type="NCBI Taxonomy" id="1223317"/>
    <lineage>
        <taxon>Bacteria</taxon>
        <taxon>Bacillati</taxon>
        <taxon>Actinomycetota</taxon>
        <taxon>Actinomycetes</taxon>
        <taxon>Micromonosporales</taxon>
        <taxon>Micromonosporaceae</taxon>
        <taxon>Actinoplanes</taxon>
    </lineage>
</organism>
<dbReference type="PROSITE" id="PS50231">
    <property type="entry name" value="RICIN_B_LECTIN"/>
    <property type="match status" value="1"/>
</dbReference>